<organism evidence="2 3">
    <name type="scientific">Ignelater luminosus</name>
    <name type="common">Cucubano</name>
    <name type="synonym">Pyrophorus luminosus</name>
    <dbReference type="NCBI Taxonomy" id="2038154"/>
    <lineage>
        <taxon>Eukaryota</taxon>
        <taxon>Metazoa</taxon>
        <taxon>Ecdysozoa</taxon>
        <taxon>Arthropoda</taxon>
        <taxon>Hexapoda</taxon>
        <taxon>Insecta</taxon>
        <taxon>Pterygota</taxon>
        <taxon>Neoptera</taxon>
        <taxon>Endopterygota</taxon>
        <taxon>Coleoptera</taxon>
        <taxon>Polyphaga</taxon>
        <taxon>Elateriformia</taxon>
        <taxon>Elateroidea</taxon>
        <taxon>Elateridae</taxon>
        <taxon>Agrypninae</taxon>
        <taxon>Pyrophorini</taxon>
        <taxon>Ignelater</taxon>
    </lineage>
</organism>
<dbReference type="Proteomes" id="UP000801492">
    <property type="component" value="Unassembled WGS sequence"/>
</dbReference>
<reference evidence="2" key="1">
    <citation type="submission" date="2019-08" db="EMBL/GenBank/DDBJ databases">
        <title>The genome of the North American firefly Photinus pyralis.</title>
        <authorList>
            <consortium name="Photinus pyralis genome working group"/>
            <person name="Fallon T.R."/>
            <person name="Sander Lower S.E."/>
            <person name="Weng J.-K."/>
        </authorList>
    </citation>
    <scope>NUCLEOTIDE SEQUENCE</scope>
    <source>
        <strain evidence="2">TRF0915ILg1</strain>
        <tissue evidence="2">Whole body</tissue>
    </source>
</reference>
<feature type="region of interest" description="Disordered" evidence="1">
    <location>
        <begin position="140"/>
        <end position="162"/>
    </location>
</feature>
<feature type="compositionally biased region" description="Acidic residues" evidence="1">
    <location>
        <begin position="146"/>
        <end position="157"/>
    </location>
</feature>
<feature type="compositionally biased region" description="Basic residues" evidence="1">
    <location>
        <begin position="293"/>
        <end position="306"/>
    </location>
</feature>
<feature type="compositionally biased region" description="Basic and acidic residues" evidence="1">
    <location>
        <begin position="271"/>
        <end position="292"/>
    </location>
</feature>
<comment type="caution">
    <text evidence="2">The sequence shown here is derived from an EMBL/GenBank/DDBJ whole genome shotgun (WGS) entry which is preliminary data.</text>
</comment>
<proteinExistence type="predicted"/>
<protein>
    <submittedName>
        <fullName evidence="2">Uncharacterized protein</fullName>
    </submittedName>
</protein>
<accession>A0A8K0FWD1</accession>
<evidence type="ECO:0000256" key="1">
    <source>
        <dbReference type="SAM" id="MobiDB-lite"/>
    </source>
</evidence>
<name>A0A8K0FWD1_IGNLU</name>
<keyword evidence="3" id="KW-1185">Reference proteome</keyword>
<feature type="region of interest" description="Disordered" evidence="1">
    <location>
        <begin position="271"/>
        <end position="306"/>
    </location>
</feature>
<evidence type="ECO:0000313" key="3">
    <source>
        <dbReference type="Proteomes" id="UP000801492"/>
    </source>
</evidence>
<evidence type="ECO:0000313" key="2">
    <source>
        <dbReference type="EMBL" id="KAF2881115.1"/>
    </source>
</evidence>
<dbReference type="AlphaFoldDB" id="A0A8K0FWD1"/>
<sequence>MTNVKSMQQYVGADSVNESTILKEAGLDARQRIIIMLRSKGVRRAPINAENLRIAAEAVAVNSMIFEEACKIYKTSMACLRVQSFRKGSAPPDSAGVANPSDCTNGAIFIEYLDHFIHYVKPTAANAVLKLDFIREAEQESNSSMEVDDGSDIEINPEEEKSESYDSRDFVVMKLIRQKSLKHSFGVIKSPKDENEDYEMKFLKKSKRSNNLFVNDYHEPYTVPRDNVLFKLPKPITPGIHVPVDFPPALNPDRINVPPVKWKYSRTESKMEIENETDKGRKCEVKKTDGKVGRKNRKTEKRNWKK</sequence>
<gene>
    <name evidence="2" type="ORF">ILUMI_25063</name>
</gene>
<dbReference type="EMBL" id="VTPC01090854">
    <property type="protein sequence ID" value="KAF2881115.1"/>
    <property type="molecule type" value="Genomic_DNA"/>
</dbReference>